<dbReference type="InterPro" id="IPR031953">
    <property type="entry name" value="mRNA_decap_C"/>
</dbReference>
<evidence type="ECO:0000313" key="9">
    <source>
        <dbReference type="RefSeq" id="XP_022307053.1"/>
    </source>
</evidence>
<evidence type="ECO:0000256" key="3">
    <source>
        <dbReference type="ARBA" id="ARBA00022490"/>
    </source>
</evidence>
<dbReference type="Gene3D" id="2.30.29.30">
    <property type="entry name" value="Pleckstrin-homology domain (PH domain)/Phosphotyrosine-binding domain (PTB)"/>
    <property type="match status" value="1"/>
</dbReference>
<sequence length="497" mass="54786">MILMCDQLSLNLLSFIRYSCFQPYNFIACSCSVFCVYFFQEKTSIEGSLFVYKRSASPNNGFMILNRLGLNNQIEPITKDLEFQLQDPFLLYRNSKEIYGIWFYDKDECARIGQLMNSLLQLAIDYHRAKSDVRQRRASESDSILDKEESTPKGVDILQMLSKAQHEYDKSKCGSNIPKTGDPKPMIDNPNASATKTSNLIRPTPLKKGDVNDEGGGESDRGGAQSVPPLNTAASATGSAPISLETLFRNASLQQQTSSSTEPQRPQPFHRSVSMTEGDSKSHDILRHIMSSGSMVEDIERQQQSVSSTKTSPTPNLQSLHQNLKSSHNLSPPNKMSENSSSRLPPGAKYDLSPYLRASEVKTDSGMEDQIRQKSPSLQEMEGSEGLLTPAALQGSFSLSSEVASGLSRLLPPNPEVLLPQNPDVLLTPMAFTQSPKSASPANTTLTPQHDAVDLPVAALTKEQLQQALIHLIKNDSSFVESIHEAYLNSLRASHKT</sequence>
<feature type="compositionally biased region" description="Polar residues" evidence="6">
    <location>
        <begin position="228"/>
        <end position="237"/>
    </location>
</feature>
<feature type="region of interest" description="Disordered" evidence="6">
    <location>
        <begin position="252"/>
        <end position="281"/>
    </location>
</feature>
<evidence type="ECO:0000256" key="4">
    <source>
        <dbReference type="ARBA" id="ARBA00022664"/>
    </source>
</evidence>
<feature type="compositionally biased region" description="Basic and acidic residues" evidence="6">
    <location>
        <begin position="360"/>
        <end position="372"/>
    </location>
</feature>
<dbReference type="GeneID" id="111113248"/>
<dbReference type="PANTHER" id="PTHR16290">
    <property type="entry name" value="TRANSCRIPTION FACTOR SMIF DECAPPING ENZYME DCP1"/>
    <property type="match status" value="1"/>
</dbReference>
<dbReference type="InterPro" id="IPR010334">
    <property type="entry name" value="Dcp1"/>
</dbReference>
<feature type="region of interest" description="Disordered" evidence="6">
    <location>
        <begin position="360"/>
        <end position="379"/>
    </location>
</feature>
<dbReference type="InterPro" id="IPR011993">
    <property type="entry name" value="PH-like_dom_sf"/>
</dbReference>
<evidence type="ECO:0000256" key="1">
    <source>
        <dbReference type="ARBA" id="ARBA00004496"/>
    </source>
</evidence>
<feature type="compositionally biased region" description="Polar residues" evidence="6">
    <location>
        <begin position="302"/>
        <end position="343"/>
    </location>
</feature>
<dbReference type="AlphaFoldDB" id="A0A8B8BUM4"/>
<organism evidence="8 9">
    <name type="scientific">Crassostrea virginica</name>
    <name type="common">Eastern oyster</name>
    <dbReference type="NCBI Taxonomy" id="6565"/>
    <lineage>
        <taxon>Eukaryota</taxon>
        <taxon>Metazoa</taxon>
        <taxon>Spiralia</taxon>
        <taxon>Lophotrochozoa</taxon>
        <taxon>Mollusca</taxon>
        <taxon>Bivalvia</taxon>
        <taxon>Autobranchia</taxon>
        <taxon>Pteriomorphia</taxon>
        <taxon>Ostreida</taxon>
        <taxon>Ostreoidea</taxon>
        <taxon>Ostreidae</taxon>
        <taxon>Crassostrea</taxon>
    </lineage>
</organism>
<comment type="similarity">
    <text evidence="2">Belongs to the DCP1 family.</text>
</comment>
<dbReference type="SUPFAM" id="SSF50729">
    <property type="entry name" value="PH domain-like"/>
    <property type="match status" value="1"/>
</dbReference>
<evidence type="ECO:0000256" key="2">
    <source>
        <dbReference type="ARBA" id="ARBA00008778"/>
    </source>
</evidence>
<dbReference type="GO" id="GO:0003729">
    <property type="term" value="F:mRNA binding"/>
    <property type="evidence" value="ECO:0007669"/>
    <property type="project" value="TreeGrafter"/>
</dbReference>
<dbReference type="GO" id="GO:0000290">
    <property type="term" value="P:deadenylation-dependent decapping of nuclear-transcribed mRNA"/>
    <property type="evidence" value="ECO:0007669"/>
    <property type="project" value="InterPro"/>
</dbReference>
<evidence type="ECO:0000256" key="5">
    <source>
        <dbReference type="ARBA" id="ARBA00023161"/>
    </source>
</evidence>
<feature type="region of interest" description="Disordered" evidence="6">
    <location>
        <begin position="167"/>
        <end position="237"/>
    </location>
</feature>
<keyword evidence="4" id="KW-0507">mRNA processing</keyword>
<dbReference type="Pfam" id="PF06058">
    <property type="entry name" value="DCP1"/>
    <property type="match status" value="1"/>
</dbReference>
<dbReference type="GO" id="GO:0000184">
    <property type="term" value="P:nuclear-transcribed mRNA catabolic process, nonsense-mediated decay"/>
    <property type="evidence" value="ECO:0007669"/>
    <property type="project" value="UniProtKB-KW"/>
</dbReference>
<dbReference type="RefSeq" id="XP_022307053.1">
    <property type="nucleotide sequence ID" value="XM_022451345.1"/>
</dbReference>
<evidence type="ECO:0000256" key="6">
    <source>
        <dbReference type="SAM" id="MobiDB-lite"/>
    </source>
</evidence>
<reference evidence="9" key="1">
    <citation type="submission" date="2025-08" db="UniProtKB">
        <authorList>
            <consortium name="RefSeq"/>
        </authorList>
    </citation>
    <scope>IDENTIFICATION</scope>
    <source>
        <tissue evidence="9">Whole sample</tissue>
    </source>
</reference>
<gene>
    <name evidence="9" type="primary">LOC111113248</name>
</gene>
<dbReference type="OrthoDB" id="440673at2759"/>
<evidence type="ECO:0000259" key="7">
    <source>
        <dbReference type="Pfam" id="PF16741"/>
    </source>
</evidence>
<dbReference type="GO" id="GO:0031087">
    <property type="term" value="P:deadenylation-independent decapping of nuclear-transcribed mRNA"/>
    <property type="evidence" value="ECO:0007669"/>
    <property type="project" value="TreeGrafter"/>
</dbReference>
<dbReference type="PANTHER" id="PTHR16290:SF0">
    <property type="entry name" value="DECAPPING PROTEIN 1, ISOFORM A"/>
    <property type="match status" value="1"/>
</dbReference>
<dbReference type="Pfam" id="PF16741">
    <property type="entry name" value="mRNA_decap_C"/>
    <property type="match status" value="1"/>
</dbReference>
<proteinExistence type="inferred from homology"/>
<dbReference type="Proteomes" id="UP000694844">
    <property type="component" value="Chromosome 9"/>
</dbReference>
<evidence type="ECO:0000313" key="8">
    <source>
        <dbReference type="Proteomes" id="UP000694844"/>
    </source>
</evidence>
<feature type="region of interest" description="Disordered" evidence="6">
    <location>
        <begin position="297"/>
        <end position="352"/>
    </location>
</feature>
<protein>
    <submittedName>
        <fullName evidence="9">mRNA-decapping enzyme 1B-like</fullName>
    </submittedName>
</protein>
<dbReference type="GO" id="GO:0006397">
    <property type="term" value="P:mRNA processing"/>
    <property type="evidence" value="ECO:0007669"/>
    <property type="project" value="UniProtKB-KW"/>
</dbReference>
<dbReference type="GO" id="GO:0008047">
    <property type="term" value="F:enzyme activator activity"/>
    <property type="evidence" value="ECO:0007669"/>
    <property type="project" value="InterPro"/>
</dbReference>
<name>A0A8B8BUM4_CRAVI</name>
<keyword evidence="3" id="KW-0963">Cytoplasm</keyword>
<feature type="domain" description="mRNA-decapping enzyme C-terminal" evidence="7">
    <location>
        <begin position="458"/>
        <end position="494"/>
    </location>
</feature>
<keyword evidence="8" id="KW-1185">Reference proteome</keyword>
<dbReference type="KEGG" id="cvn:111113248"/>
<accession>A0A8B8BUM4</accession>
<dbReference type="CDD" id="cd09804">
    <property type="entry name" value="Dcp1"/>
    <property type="match status" value="1"/>
</dbReference>
<dbReference type="GO" id="GO:0000932">
    <property type="term" value="C:P-body"/>
    <property type="evidence" value="ECO:0007669"/>
    <property type="project" value="TreeGrafter"/>
</dbReference>
<keyword evidence="5" id="KW-0866">Nonsense-mediated mRNA decay</keyword>
<comment type="subcellular location">
    <subcellularLocation>
        <location evidence="1">Cytoplasm</location>
    </subcellularLocation>
</comment>
<dbReference type="Gene3D" id="6.10.140.2030">
    <property type="match status" value="1"/>
</dbReference>
<feature type="compositionally biased region" description="Polar residues" evidence="6">
    <location>
        <begin position="252"/>
        <end position="264"/>
    </location>
</feature>
<feature type="compositionally biased region" description="Polar residues" evidence="6">
    <location>
        <begin position="190"/>
        <end position="201"/>
    </location>
</feature>